<keyword evidence="4" id="KW-1185">Reference proteome</keyword>
<reference evidence="3 4" key="1">
    <citation type="submission" date="2020-08" db="EMBL/GenBank/DDBJ databases">
        <title>Genomic Encyclopedia of Type Strains, Phase IV (KMG-IV): sequencing the most valuable type-strain genomes for metagenomic binning, comparative biology and taxonomic classification.</title>
        <authorList>
            <person name="Goeker M."/>
        </authorList>
    </citation>
    <scope>NUCLEOTIDE SEQUENCE [LARGE SCALE GENOMIC DNA]</scope>
    <source>
        <strain evidence="3 4">DSM 101465</strain>
    </source>
</reference>
<accession>A0A841K7K2</accession>
<feature type="domain" description="Cell wall hydrolase SleB" evidence="2">
    <location>
        <begin position="285"/>
        <end position="395"/>
    </location>
</feature>
<evidence type="ECO:0000256" key="1">
    <source>
        <dbReference type="SAM" id="MobiDB-lite"/>
    </source>
</evidence>
<evidence type="ECO:0000259" key="2">
    <source>
        <dbReference type="Pfam" id="PF07486"/>
    </source>
</evidence>
<dbReference type="EMBL" id="JACHEH010000004">
    <property type="protein sequence ID" value="MBB6168487.1"/>
    <property type="molecule type" value="Genomic_DNA"/>
</dbReference>
<evidence type="ECO:0000313" key="3">
    <source>
        <dbReference type="EMBL" id="MBB6168487.1"/>
    </source>
</evidence>
<name>A0A841K7K2_9HYPH</name>
<keyword evidence="3" id="KW-0378">Hydrolase</keyword>
<dbReference type="InterPro" id="IPR042047">
    <property type="entry name" value="SleB_dom1"/>
</dbReference>
<feature type="region of interest" description="Disordered" evidence="1">
    <location>
        <begin position="85"/>
        <end position="132"/>
    </location>
</feature>
<dbReference type="RefSeq" id="WP_183334791.1">
    <property type="nucleotide sequence ID" value="NZ_BMHX01000004.1"/>
</dbReference>
<dbReference type="InterPro" id="IPR011105">
    <property type="entry name" value="Cell_wall_hydrolase_SleB"/>
</dbReference>
<proteinExistence type="predicted"/>
<evidence type="ECO:0000313" key="4">
    <source>
        <dbReference type="Proteomes" id="UP000588017"/>
    </source>
</evidence>
<dbReference type="AlphaFoldDB" id="A0A841K7K2"/>
<dbReference type="Pfam" id="PF07486">
    <property type="entry name" value="Hydrolase_2"/>
    <property type="match status" value="1"/>
</dbReference>
<sequence>MGWIFGTVAPWALAGGMLVSFTATAGQDLSSGISAAPLAPIVAPRLATLVPSSAALGEALMRGPAGGAGELFDIAALDHLSEPDPEAALEAPPRDELKARPPAFPEVDRTLKGDPPVPLRPSLSRLGRSERETRASMLSRMLLSRDERLLPPTLLMPGDLEIPSPDDMAAFEPWSDDDTMTERSFAPGSPPVAASVGTGVTLADGATPAVSRAESLASATPAPADATPMQIAGAPVSYTAVRIGDGVSAMEKNRERPQYADLIDPQRMSSEQRCLAEAIYFEARGESEAGQAAVAQVVLNRVRSGLYPSTVCGVVYQNRHRYKACQFSFACEGRALRITEAAAWRRAVRIAREVTEGTTYLADVGGATHYHANYVRPYWAKRLKKMDVIGRHVFYQLRPGQR</sequence>
<comment type="caution">
    <text evidence="3">The sequence shown here is derived from an EMBL/GenBank/DDBJ whole genome shotgun (WGS) entry which is preliminary data.</text>
</comment>
<gene>
    <name evidence="3" type="ORF">HNQ73_002117</name>
</gene>
<protein>
    <submittedName>
        <fullName evidence="3">Spore germination cell wall hydrolase CwlJ-like protein</fullName>
    </submittedName>
</protein>
<dbReference type="Gene3D" id="1.10.10.2520">
    <property type="entry name" value="Cell wall hydrolase SleB, domain 1"/>
    <property type="match status" value="1"/>
</dbReference>
<dbReference type="GO" id="GO:0016787">
    <property type="term" value="F:hydrolase activity"/>
    <property type="evidence" value="ECO:0007669"/>
    <property type="project" value="UniProtKB-KW"/>
</dbReference>
<organism evidence="3 4">
    <name type="scientific">Chelatococcus composti</name>
    <dbReference type="NCBI Taxonomy" id="1743235"/>
    <lineage>
        <taxon>Bacteria</taxon>
        <taxon>Pseudomonadati</taxon>
        <taxon>Pseudomonadota</taxon>
        <taxon>Alphaproteobacteria</taxon>
        <taxon>Hyphomicrobiales</taxon>
        <taxon>Chelatococcaceae</taxon>
        <taxon>Chelatococcus</taxon>
    </lineage>
</organism>
<dbReference type="Proteomes" id="UP000588017">
    <property type="component" value="Unassembled WGS sequence"/>
</dbReference>